<protein>
    <submittedName>
        <fullName evidence="1">Uncharacterized protein</fullName>
    </submittedName>
</protein>
<name>A0A7X0CF30_9BURK</name>
<evidence type="ECO:0000313" key="2">
    <source>
        <dbReference type="Proteomes" id="UP000540787"/>
    </source>
</evidence>
<evidence type="ECO:0000313" key="1">
    <source>
        <dbReference type="EMBL" id="MBB6134727.1"/>
    </source>
</evidence>
<dbReference type="AlphaFoldDB" id="A0A7X0CF30"/>
<proteinExistence type="predicted"/>
<comment type="caution">
    <text evidence="1">The sequence shown here is derived from an EMBL/GenBank/DDBJ whole genome shotgun (WGS) entry which is preliminary data.</text>
</comment>
<organism evidence="1 2">
    <name type="scientific">Massilia aurea</name>
    <dbReference type="NCBI Taxonomy" id="373040"/>
    <lineage>
        <taxon>Bacteria</taxon>
        <taxon>Pseudomonadati</taxon>
        <taxon>Pseudomonadota</taxon>
        <taxon>Betaproteobacteria</taxon>
        <taxon>Burkholderiales</taxon>
        <taxon>Oxalobacteraceae</taxon>
        <taxon>Telluria group</taxon>
        <taxon>Massilia</taxon>
    </lineage>
</organism>
<keyword evidence="2" id="KW-1185">Reference proteome</keyword>
<accession>A0A7X0CF30</accession>
<gene>
    <name evidence="1" type="ORF">HD842_002885</name>
</gene>
<reference evidence="1 2" key="1">
    <citation type="submission" date="2020-08" db="EMBL/GenBank/DDBJ databases">
        <title>The Agave Microbiome: Exploring the role of microbial communities in plant adaptations to desert environments.</title>
        <authorList>
            <person name="Partida-Martinez L.P."/>
        </authorList>
    </citation>
    <scope>NUCLEOTIDE SEQUENCE [LARGE SCALE GENOMIC DNA]</scope>
    <source>
        <strain evidence="1 2">AT3.2</strain>
    </source>
</reference>
<dbReference type="Proteomes" id="UP000540787">
    <property type="component" value="Unassembled WGS sequence"/>
</dbReference>
<dbReference type="EMBL" id="JACHBX010000003">
    <property type="protein sequence ID" value="MBB6134727.1"/>
    <property type="molecule type" value="Genomic_DNA"/>
</dbReference>
<sequence length="250" mass="27805">MKSPALTGWAFCFSGLKSGLFPDGQENPLCVHLLQMKLTGLNTLEAADSIKVEEAQREVQRKLGRCMLRLQQYERLLKTMVTGMALEGSMAGLEESRAKQVHAMSKQCLGVLVGKFTGYLNSESRFEENDCVSQKPVDTPWVSSRFSIGMSSDQEAHVRRGLAELLEMRNHLVHHFIERFDISNVKDCLAASTYLDSCYQKIDGNFEVLRGWAQALDVVREVTTLSFPSSAILERLTANIQPGASVTSTP</sequence>
<dbReference type="RefSeq" id="WP_183555405.1">
    <property type="nucleotide sequence ID" value="NZ_JACHBX010000003.1"/>
</dbReference>